<dbReference type="OrthoDB" id="981213at2"/>
<sequence length="197" mass="22268">MHKSILSLVFLFLVSNSFAQLTLQQKLQSNLNLTSQFQVLLAQSRSQDADFKVIRKSNIEIIQKNVSDSISKYTKEIASLKNNSSSSVATVTGLRDSLSSVQSELQTEKQKTDSISFLGIDFAKGAYHTIVWVIIAVLGIGFFTMLISFRKAKVDTVEHKKTAEEAQNEFAQYKKKAMEKEQLLKRQLLDEQLKRDS</sequence>
<evidence type="ECO:0000256" key="3">
    <source>
        <dbReference type="SAM" id="SignalP"/>
    </source>
</evidence>
<feature type="signal peptide" evidence="3">
    <location>
        <begin position="1"/>
        <end position="19"/>
    </location>
</feature>
<keyword evidence="2" id="KW-1133">Transmembrane helix</keyword>
<dbReference type="AlphaFoldDB" id="A0A1T5E6Z8"/>
<keyword evidence="3" id="KW-0732">Signal</keyword>
<accession>A0A1T5E6Z8</accession>
<reference evidence="5" key="1">
    <citation type="submission" date="2017-02" db="EMBL/GenBank/DDBJ databases">
        <authorList>
            <person name="Varghese N."/>
            <person name="Submissions S."/>
        </authorList>
    </citation>
    <scope>NUCLEOTIDE SEQUENCE [LARGE SCALE GENOMIC DNA]</scope>
    <source>
        <strain evidence="5">DSM 24091</strain>
    </source>
</reference>
<keyword evidence="2" id="KW-0812">Transmembrane</keyword>
<feature type="coiled-coil region" evidence="1">
    <location>
        <begin position="156"/>
        <end position="183"/>
    </location>
</feature>
<proteinExistence type="predicted"/>
<evidence type="ECO:0000313" key="4">
    <source>
        <dbReference type="EMBL" id="SKB79852.1"/>
    </source>
</evidence>
<protein>
    <recommendedName>
        <fullName evidence="6">tRNA (Guanine-N1)-methyltransferase</fullName>
    </recommendedName>
</protein>
<gene>
    <name evidence="4" type="ORF">SAMN05660841_02397</name>
</gene>
<dbReference type="STRING" id="1513896.SAMN05660841_02397"/>
<evidence type="ECO:0000256" key="2">
    <source>
        <dbReference type="SAM" id="Phobius"/>
    </source>
</evidence>
<evidence type="ECO:0008006" key="6">
    <source>
        <dbReference type="Google" id="ProtNLM"/>
    </source>
</evidence>
<keyword evidence="5" id="KW-1185">Reference proteome</keyword>
<dbReference type="Proteomes" id="UP000190150">
    <property type="component" value="Unassembled WGS sequence"/>
</dbReference>
<keyword evidence="1" id="KW-0175">Coiled coil</keyword>
<evidence type="ECO:0000256" key="1">
    <source>
        <dbReference type="SAM" id="Coils"/>
    </source>
</evidence>
<dbReference type="RefSeq" id="WP_079643313.1">
    <property type="nucleotide sequence ID" value="NZ_FUZF01000010.1"/>
</dbReference>
<name>A0A1T5E6Z8_9SPHI</name>
<feature type="chain" id="PRO_5013250670" description="tRNA (Guanine-N1)-methyltransferase" evidence="3">
    <location>
        <begin position="20"/>
        <end position="197"/>
    </location>
</feature>
<dbReference type="EMBL" id="FUZF01000010">
    <property type="protein sequence ID" value="SKB79852.1"/>
    <property type="molecule type" value="Genomic_DNA"/>
</dbReference>
<keyword evidence="2" id="KW-0472">Membrane</keyword>
<evidence type="ECO:0000313" key="5">
    <source>
        <dbReference type="Proteomes" id="UP000190150"/>
    </source>
</evidence>
<organism evidence="4 5">
    <name type="scientific">Sphingobacterium nematocida</name>
    <dbReference type="NCBI Taxonomy" id="1513896"/>
    <lineage>
        <taxon>Bacteria</taxon>
        <taxon>Pseudomonadati</taxon>
        <taxon>Bacteroidota</taxon>
        <taxon>Sphingobacteriia</taxon>
        <taxon>Sphingobacteriales</taxon>
        <taxon>Sphingobacteriaceae</taxon>
        <taxon>Sphingobacterium</taxon>
    </lineage>
</organism>
<feature type="transmembrane region" description="Helical" evidence="2">
    <location>
        <begin position="130"/>
        <end position="149"/>
    </location>
</feature>